<dbReference type="EMBL" id="KL648646">
    <property type="protein sequence ID" value="KEY66755.1"/>
    <property type="molecule type" value="Genomic_DNA"/>
</dbReference>
<proteinExistence type="predicted"/>
<reference evidence="2 3" key="1">
    <citation type="journal article" date="2014" name="BMC Genomics">
        <title>Comparative genome sequencing reveals chemotype-specific gene clusters in the toxigenic black mold Stachybotrys.</title>
        <authorList>
            <person name="Semeiks J."/>
            <person name="Borek D."/>
            <person name="Otwinowski Z."/>
            <person name="Grishin N.V."/>
        </authorList>
    </citation>
    <scope>NUCLEOTIDE SEQUENCE [LARGE SCALE GENOMIC DNA]</scope>
    <source>
        <strain evidence="3">CBS 109288 / IBT 7711</strain>
    </source>
</reference>
<evidence type="ECO:0000256" key="1">
    <source>
        <dbReference type="SAM" id="MobiDB-lite"/>
    </source>
</evidence>
<dbReference type="AlphaFoldDB" id="A0A084AN76"/>
<protein>
    <submittedName>
        <fullName evidence="2">Uncharacterized protein</fullName>
    </submittedName>
</protein>
<organism evidence="2 3">
    <name type="scientific">Stachybotrys chartarum (strain CBS 109288 / IBT 7711)</name>
    <name type="common">Toxic black mold</name>
    <name type="synonym">Stilbospora chartarum</name>
    <dbReference type="NCBI Taxonomy" id="1280523"/>
    <lineage>
        <taxon>Eukaryota</taxon>
        <taxon>Fungi</taxon>
        <taxon>Dikarya</taxon>
        <taxon>Ascomycota</taxon>
        <taxon>Pezizomycotina</taxon>
        <taxon>Sordariomycetes</taxon>
        <taxon>Hypocreomycetidae</taxon>
        <taxon>Hypocreales</taxon>
        <taxon>Stachybotryaceae</taxon>
        <taxon>Stachybotrys</taxon>
    </lineage>
</organism>
<sequence length="226" mass="24959">MLVVLSLHPMASDLVWWVHGYNDGPQDPLLRQGRKRPTRLFPTKLSLVSWDEVASTSRDGPCGHRAVPLAIIQQIGVPRAYPACEKGEKLRVQTCADSLPREKSLERQIRMVHHFSSRSRGRDLGQSRPVGSMHAGVGGGTPCKVPADELGALTGQRNQGFDKTEPACLGEHQVRIMCPRNDAEAASHGHGSWREQLPMKGHGSRSTDYDWLRSRSGALECASTRR</sequence>
<gene>
    <name evidence="2" type="ORF">S7711_11168</name>
</gene>
<evidence type="ECO:0000313" key="3">
    <source>
        <dbReference type="Proteomes" id="UP000028045"/>
    </source>
</evidence>
<dbReference type="HOGENOM" id="CLU_1225471_0_0_1"/>
<feature type="region of interest" description="Disordered" evidence="1">
    <location>
        <begin position="184"/>
        <end position="208"/>
    </location>
</feature>
<accession>A0A084AN76</accession>
<evidence type="ECO:0000313" key="2">
    <source>
        <dbReference type="EMBL" id="KEY66755.1"/>
    </source>
</evidence>
<keyword evidence="3" id="KW-1185">Reference proteome</keyword>
<dbReference type="Proteomes" id="UP000028045">
    <property type="component" value="Unassembled WGS sequence"/>
</dbReference>
<name>A0A084AN76_STACB</name>